<evidence type="ECO:0000256" key="2">
    <source>
        <dbReference type="ARBA" id="ARBA00009441"/>
    </source>
</evidence>
<accession>A0A558CWX4</accession>
<name>A0A558CWX4_9GAMM</name>
<dbReference type="PIRSF" id="PIRSF003128">
    <property type="entry name" value="RecN"/>
    <property type="match status" value="1"/>
</dbReference>
<dbReference type="EMBL" id="VMRY01000059">
    <property type="protein sequence ID" value="TVT53270.1"/>
    <property type="molecule type" value="Genomic_DNA"/>
</dbReference>
<keyword evidence="4" id="KW-0547">Nucleotide-binding</keyword>
<dbReference type="GO" id="GO:0005524">
    <property type="term" value="F:ATP binding"/>
    <property type="evidence" value="ECO:0007669"/>
    <property type="project" value="UniProtKB-KW"/>
</dbReference>
<dbReference type="PANTHER" id="PTHR11059:SF0">
    <property type="entry name" value="DNA REPAIR PROTEIN RECN"/>
    <property type="match status" value="1"/>
</dbReference>
<sequence>MLQQINIKDLAIVSTLEVELHPGMTVLTGETGAGKSILVDALGLVLGDRADSGMIRTGCDRAEITAIFDTHKLPAVIDWLKENALDDDGQCIMRRVLMNNGSSRAFINGSPAPLKSLQQLGELLVDIHGQHAHQSLLRRDHQRQLLDEFAAHGKLALNTATSFHAWHETEQKLSALQSQAHERGARIDLLQYQLNELSNLQLGENELDNLLQEHGLLSNSGRIIEQCSKALGNLDDNEDAALSLINRAHQDLVEFADLDKGLKESCELLDNAAIQISEALSALRHYADNLELDPNRLDYLDRRLQEIHDLARKYRCKPEELHALQQQHQLELDELANADTHLSDLEQQAIRLRDVYFEQANSLSKARQKAAKKLGQQVSEGMHSLGMPNGLLLVEVERLADERASAHGIDRIEFLVTANPGHPPRPLAKVASGGELSRISLAIQVATASCTQVPTLIFDEVDVGIGGGTAEIVGRMLRGIGAKQQVLCVTHLPQVASQGNHHLRVEKGTQGKEIHTALSALEGEARIEEIARMLGGIKITDHTLAHAREMIEQPQVAAS</sequence>
<evidence type="ECO:0000259" key="10">
    <source>
        <dbReference type="Pfam" id="PF02463"/>
    </source>
</evidence>
<evidence type="ECO:0000256" key="3">
    <source>
        <dbReference type="ARBA" id="ARBA00021315"/>
    </source>
</evidence>
<keyword evidence="6" id="KW-0067">ATP-binding</keyword>
<dbReference type="NCBIfam" id="NF008121">
    <property type="entry name" value="PRK10869.1"/>
    <property type="match status" value="1"/>
</dbReference>
<feature type="domain" description="RecF/RecN/SMC N-terminal" evidence="10">
    <location>
        <begin position="2"/>
        <end position="511"/>
    </location>
</feature>
<evidence type="ECO:0000256" key="5">
    <source>
        <dbReference type="ARBA" id="ARBA00022763"/>
    </source>
</evidence>
<evidence type="ECO:0000256" key="9">
    <source>
        <dbReference type="PIRNR" id="PIRNR003128"/>
    </source>
</evidence>
<keyword evidence="5 9" id="KW-0227">DNA damage</keyword>
<dbReference type="GO" id="GO:0006281">
    <property type="term" value="P:DNA repair"/>
    <property type="evidence" value="ECO:0007669"/>
    <property type="project" value="UniProtKB-KW"/>
</dbReference>
<dbReference type="Pfam" id="PF02463">
    <property type="entry name" value="SMC_N"/>
    <property type="match status" value="1"/>
</dbReference>
<evidence type="ECO:0000313" key="12">
    <source>
        <dbReference type="Proteomes" id="UP000317355"/>
    </source>
</evidence>
<dbReference type="Proteomes" id="UP000317355">
    <property type="component" value="Unassembled WGS sequence"/>
</dbReference>
<keyword evidence="7 9" id="KW-0234">DNA repair</keyword>
<comment type="caution">
    <text evidence="11">The sequence shown here is derived from an EMBL/GenBank/DDBJ whole genome shotgun (WGS) entry which is preliminary data.</text>
</comment>
<protein>
    <recommendedName>
        <fullName evidence="3 9">DNA repair protein RecN</fullName>
    </recommendedName>
    <alternativeName>
        <fullName evidence="8 9">Recombination protein N</fullName>
    </alternativeName>
</protein>
<dbReference type="CDD" id="cd03241">
    <property type="entry name" value="ABC_RecN"/>
    <property type="match status" value="2"/>
</dbReference>
<evidence type="ECO:0000256" key="6">
    <source>
        <dbReference type="ARBA" id="ARBA00022840"/>
    </source>
</evidence>
<evidence type="ECO:0000256" key="1">
    <source>
        <dbReference type="ARBA" id="ARBA00003618"/>
    </source>
</evidence>
<dbReference type="GO" id="GO:0043590">
    <property type="term" value="C:bacterial nucleoid"/>
    <property type="evidence" value="ECO:0007669"/>
    <property type="project" value="TreeGrafter"/>
</dbReference>
<dbReference type="InterPro" id="IPR027417">
    <property type="entry name" value="P-loop_NTPase"/>
</dbReference>
<dbReference type="FunFam" id="3.40.50.300:FF:000319">
    <property type="entry name" value="DNA repair protein RecN"/>
    <property type="match status" value="1"/>
</dbReference>
<proteinExistence type="inferred from homology"/>
<dbReference type="SUPFAM" id="SSF52540">
    <property type="entry name" value="P-loop containing nucleoside triphosphate hydrolases"/>
    <property type="match status" value="2"/>
</dbReference>
<dbReference type="InterPro" id="IPR004604">
    <property type="entry name" value="DNA_recomb/repair_RecN"/>
</dbReference>
<dbReference type="PANTHER" id="PTHR11059">
    <property type="entry name" value="DNA REPAIR PROTEIN RECN"/>
    <property type="match status" value="1"/>
</dbReference>
<dbReference type="NCBIfam" id="TIGR00634">
    <property type="entry name" value="recN"/>
    <property type="match status" value="1"/>
</dbReference>
<comment type="function">
    <text evidence="1 9">May be involved in recombinational repair of damaged DNA.</text>
</comment>
<dbReference type="GO" id="GO:0009432">
    <property type="term" value="P:SOS response"/>
    <property type="evidence" value="ECO:0007669"/>
    <property type="project" value="TreeGrafter"/>
</dbReference>
<comment type="similarity">
    <text evidence="2 9">Belongs to the RecN family.</text>
</comment>
<evidence type="ECO:0000313" key="11">
    <source>
        <dbReference type="EMBL" id="TVT53270.1"/>
    </source>
</evidence>
<reference evidence="11 12" key="1">
    <citation type="submission" date="2019-07" db="EMBL/GenBank/DDBJ databases">
        <title>The pathways for chlorine oxyanion respiration interact through the shared metabolite chlorate.</title>
        <authorList>
            <person name="Barnum T.P."/>
            <person name="Cheng Y."/>
            <person name="Hill K.A."/>
            <person name="Lucas L.N."/>
            <person name="Carlson H.K."/>
            <person name="Coates J.D."/>
        </authorList>
    </citation>
    <scope>NUCLEOTIDE SEQUENCE [LARGE SCALE GENOMIC DNA]</scope>
    <source>
        <strain evidence="11">BK-3</strain>
    </source>
</reference>
<dbReference type="GO" id="GO:0006310">
    <property type="term" value="P:DNA recombination"/>
    <property type="evidence" value="ECO:0007669"/>
    <property type="project" value="InterPro"/>
</dbReference>
<evidence type="ECO:0000256" key="4">
    <source>
        <dbReference type="ARBA" id="ARBA00022741"/>
    </source>
</evidence>
<dbReference type="AlphaFoldDB" id="A0A558CWX4"/>
<dbReference type="Gene3D" id="3.40.50.300">
    <property type="entry name" value="P-loop containing nucleotide triphosphate hydrolases"/>
    <property type="match status" value="2"/>
</dbReference>
<dbReference type="InterPro" id="IPR003395">
    <property type="entry name" value="RecF/RecN/SMC_N"/>
</dbReference>
<gene>
    <name evidence="11" type="primary">recN</name>
    <name evidence="11" type="ORF">FHK82_12250</name>
</gene>
<dbReference type="FunFam" id="3.40.50.300:FF:000356">
    <property type="entry name" value="DNA repair protein RecN"/>
    <property type="match status" value="1"/>
</dbReference>
<evidence type="ECO:0000256" key="8">
    <source>
        <dbReference type="ARBA" id="ARBA00033408"/>
    </source>
</evidence>
<evidence type="ECO:0000256" key="7">
    <source>
        <dbReference type="ARBA" id="ARBA00023204"/>
    </source>
</evidence>
<organism evidence="11 12">
    <name type="scientific">Sedimenticola thiotaurini</name>
    <dbReference type="NCBI Taxonomy" id="1543721"/>
    <lineage>
        <taxon>Bacteria</taxon>
        <taxon>Pseudomonadati</taxon>
        <taxon>Pseudomonadota</taxon>
        <taxon>Gammaproteobacteria</taxon>
        <taxon>Chromatiales</taxon>
        <taxon>Sedimenticolaceae</taxon>
        <taxon>Sedimenticola</taxon>
    </lineage>
</organism>